<evidence type="ECO:0000256" key="1">
    <source>
        <dbReference type="ARBA" id="ARBA00022642"/>
    </source>
</evidence>
<dbReference type="EC" id="2.7.7.1" evidence="7"/>
<gene>
    <name evidence="10" type="ORF">DUNSADRAFT_6357</name>
</gene>
<comment type="pathway">
    <text evidence="7">Cofactor biosynthesis; NAD(+) biosynthesis; NAD(+) from nicotinamide D-ribonucleotide: step 1/1.</text>
</comment>
<dbReference type="NCBIfam" id="TIGR00482">
    <property type="entry name" value="nicotinate (nicotinamide) nucleotide adenylyltransferase"/>
    <property type="match status" value="1"/>
</dbReference>
<dbReference type="EMBL" id="MU069673">
    <property type="protein sequence ID" value="KAF5836154.1"/>
    <property type="molecule type" value="Genomic_DNA"/>
</dbReference>
<keyword evidence="6 7" id="KW-0520">NAD</keyword>
<keyword evidence="11" id="KW-1185">Reference proteome</keyword>
<dbReference type="InterPro" id="IPR005248">
    <property type="entry name" value="NadD/NMNAT"/>
</dbReference>
<keyword evidence="2 7" id="KW-0808">Transferase</keyword>
<dbReference type="InterPro" id="IPR014729">
    <property type="entry name" value="Rossmann-like_a/b/a_fold"/>
</dbReference>
<organism evidence="10 11">
    <name type="scientific">Dunaliella salina</name>
    <name type="common">Green alga</name>
    <name type="synonym">Protococcus salinus</name>
    <dbReference type="NCBI Taxonomy" id="3046"/>
    <lineage>
        <taxon>Eukaryota</taxon>
        <taxon>Viridiplantae</taxon>
        <taxon>Chlorophyta</taxon>
        <taxon>core chlorophytes</taxon>
        <taxon>Chlorophyceae</taxon>
        <taxon>CS clade</taxon>
        <taxon>Chlamydomonadales</taxon>
        <taxon>Dunaliellaceae</taxon>
        <taxon>Dunaliella</taxon>
    </lineage>
</organism>
<reference evidence="10" key="1">
    <citation type="submission" date="2017-08" db="EMBL/GenBank/DDBJ databases">
        <authorList>
            <person name="Polle J.E."/>
            <person name="Barry K."/>
            <person name="Cushman J."/>
            <person name="Schmutz J."/>
            <person name="Tran D."/>
            <person name="Hathwaick L.T."/>
            <person name="Yim W.C."/>
            <person name="Jenkins J."/>
            <person name="Mckie-Krisberg Z.M."/>
            <person name="Prochnik S."/>
            <person name="Lindquist E."/>
            <person name="Dockter R.B."/>
            <person name="Adam C."/>
            <person name="Molina H."/>
            <person name="Bunkerborg J."/>
            <person name="Jin E."/>
            <person name="Buchheim M."/>
            <person name="Magnuson J."/>
        </authorList>
    </citation>
    <scope>NUCLEOTIDE SEQUENCE</scope>
    <source>
        <strain evidence="10">CCAP 19/18</strain>
    </source>
</reference>
<comment type="catalytic activity">
    <reaction evidence="7">
        <text>beta-nicotinamide D-ribonucleotide + ATP + H(+) = diphosphate + NAD(+)</text>
        <dbReference type="Rhea" id="RHEA:21360"/>
        <dbReference type="ChEBI" id="CHEBI:14649"/>
        <dbReference type="ChEBI" id="CHEBI:15378"/>
        <dbReference type="ChEBI" id="CHEBI:30616"/>
        <dbReference type="ChEBI" id="CHEBI:33019"/>
        <dbReference type="ChEBI" id="CHEBI:57540"/>
        <dbReference type="EC" id="2.7.7.1"/>
    </reaction>
</comment>
<dbReference type="PANTHER" id="PTHR12039:SF0">
    <property type="entry name" value="NICOTINAMIDE-NUCLEOTIDE ADENYLYLTRANSFERASE"/>
    <property type="match status" value="1"/>
</dbReference>
<evidence type="ECO:0000256" key="2">
    <source>
        <dbReference type="ARBA" id="ARBA00022679"/>
    </source>
</evidence>
<keyword evidence="4 7" id="KW-0547">Nucleotide-binding</keyword>
<dbReference type="SUPFAM" id="SSF52374">
    <property type="entry name" value="Nucleotidylyl transferase"/>
    <property type="match status" value="1"/>
</dbReference>
<evidence type="ECO:0000256" key="5">
    <source>
        <dbReference type="ARBA" id="ARBA00022840"/>
    </source>
</evidence>
<keyword evidence="3 7" id="KW-0548">Nucleotidyltransferase</keyword>
<sequence length="282" mass="31244">MATSHQAPAAQESCKQSSDFPTHKLSHKPYTKQPSRPVVLVGCGSYNPPTVMHMRMFELANDELLKQGYDMWGGYLSPVSDAYGKASLVPAVHRLAMCEAAACSCPLTMLDPWEARQPTYTPTLQVLRHVREQLHDWLAQGHRPSNWPKDTQSQQAATNDSREPGPQTEPKPQVMLLCGADVLASFTIPGVWENPDALLEEHGVACIVREGTDMEALLQHELLKRHRNNILVVPEPVPNSLSSTLIRKLVAEGRSVRYLVPNEVVDYLANHAGVYNSASSHK</sequence>
<feature type="region of interest" description="Disordered" evidence="8">
    <location>
        <begin position="1"/>
        <end position="33"/>
    </location>
</feature>
<dbReference type="Gene3D" id="3.40.50.620">
    <property type="entry name" value="HUPs"/>
    <property type="match status" value="1"/>
</dbReference>
<feature type="domain" description="Cytidyltransferase-like" evidence="9">
    <location>
        <begin position="43"/>
        <end position="248"/>
    </location>
</feature>
<evidence type="ECO:0000313" key="11">
    <source>
        <dbReference type="Proteomes" id="UP000815325"/>
    </source>
</evidence>
<evidence type="ECO:0000256" key="4">
    <source>
        <dbReference type="ARBA" id="ARBA00022741"/>
    </source>
</evidence>
<evidence type="ECO:0000256" key="3">
    <source>
        <dbReference type="ARBA" id="ARBA00022695"/>
    </source>
</evidence>
<feature type="region of interest" description="Disordered" evidence="8">
    <location>
        <begin position="141"/>
        <end position="172"/>
    </location>
</feature>
<evidence type="ECO:0000313" key="10">
    <source>
        <dbReference type="EMBL" id="KAF5836154.1"/>
    </source>
</evidence>
<dbReference type="EC" id="2.7.7.18" evidence="7"/>
<keyword evidence="5 7" id="KW-0067">ATP-binding</keyword>
<dbReference type="Proteomes" id="UP000815325">
    <property type="component" value="Unassembled WGS sequence"/>
</dbReference>
<evidence type="ECO:0000256" key="7">
    <source>
        <dbReference type="RuleBase" id="RU362021"/>
    </source>
</evidence>
<comment type="caution">
    <text evidence="10">The sequence shown here is derived from an EMBL/GenBank/DDBJ whole genome shotgun (WGS) entry which is preliminary data.</text>
</comment>
<comment type="catalytic activity">
    <reaction evidence="7">
        <text>nicotinate beta-D-ribonucleotide + ATP + H(+) = deamido-NAD(+) + diphosphate</text>
        <dbReference type="Rhea" id="RHEA:22860"/>
        <dbReference type="ChEBI" id="CHEBI:15378"/>
        <dbReference type="ChEBI" id="CHEBI:30616"/>
        <dbReference type="ChEBI" id="CHEBI:33019"/>
        <dbReference type="ChEBI" id="CHEBI:57502"/>
        <dbReference type="ChEBI" id="CHEBI:58437"/>
        <dbReference type="EC" id="2.7.7.18"/>
    </reaction>
</comment>
<evidence type="ECO:0000256" key="6">
    <source>
        <dbReference type="ARBA" id="ARBA00023027"/>
    </source>
</evidence>
<dbReference type="Pfam" id="PF01467">
    <property type="entry name" value="CTP_transf_like"/>
    <property type="match status" value="1"/>
</dbReference>
<proteinExistence type="inferred from homology"/>
<evidence type="ECO:0000256" key="8">
    <source>
        <dbReference type="SAM" id="MobiDB-lite"/>
    </source>
</evidence>
<accession>A0ABQ7GNF7</accession>
<comment type="similarity">
    <text evidence="7">Belongs to the eukaryotic NMN adenylyltransferase family.</text>
</comment>
<dbReference type="InterPro" id="IPR004821">
    <property type="entry name" value="Cyt_trans-like"/>
</dbReference>
<dbReference type="InterPro" id="IPR051182">
    <property type="entry name" value="Euk_NMN_adenylyltrnsfrase"/>
</dbReference>
<feature type="compositionally biased region" description="Polar residues" evidence="8">
    <location>
        <begin position="148"/>
        <end position="159"/>
    </location>
</feature>
<dbReference type="PANTHER" id="PTHR12039">
    <property type="entry name" value="NICOTINAMIDE MONONUCLEOTIDE ADENYLYLTRANSFERASE"/>
    <property type="match status" value="1"/>
</dbReference>
<keyword evidence="1 7" id="KW-0662">Pyridine nucleotide biosynthesis</keyword>
<name>A0ABQ7GNF7_DUNSA</name>
<evidence type="ECO:0000259" key="9">
    <source>
        <dbReference type="Pfam" id="PF01467"/>
    </source>
</evidence>
<protein>
    <recommendedName>
        <fullName evidence="7">Nicotinamide-nucleotide adenylyltransferase</fullName>
        <ecNumber evidence="7">2.7.7.1</ecNumber>
        <ecNumber evidence="7">2.7.7.18</ecNumber>
    </recommendedName>
</protein>